<protein>
    <submittedName>
        <fullName evidence="2">Uncharacterized protein</fullName>
    </submittedName>
</protein>
<name>A0A848GSG9_9BACT</name>
<reference evidence="2 3" key="1">
    <citation type="submission" date="2020-04" db="EMBL/GenBank/DDBJ databases">
        <title>Chitinophaga sp. G-6-1-13 sp. nov., isolated from soil.</title>
        <authorList>
            <person name="Dahal R.H."/>
            <person name="Chaudhary D.K."/>
        </authorList>
    </citation>
    <scope>NUCLEOTIDE SEQUENCE [LARGE SCALE GENOMIC DNA]</scope>
    <source>
        <strain evidence="2 3">G-6-1-13</strain>
    </source>
</reference>
<dbReference type="AlphaFoldDB" id="A0A848GSG9"/>
<feature type="compositionally biased region" description="Polar residues" evidence="1">
    <location>
        <begin position="34"/>
        <end position="65"/>
    </location>
</feature>
<accession>A0A848GSG9</accession>
<dbReference type="Proteomes" id="UP000583266">
    <property type="component" value="Unassembled WGS sequence"/>
</dbReference>
<gene>
    <name evidence="2" type="ORF">HHL17_20435</name>
</gene>
<comment type="caution">
    <text evidence="2">The sequence shown here is derived from an EMBL/GenBank/DDBJ whole genome shotgun (WGS) entry which is preliminary data.</text>
</comment>
<evidence type="ECO:0000313" key="3">
    <source>
        <dbReference type="Proteomes" id="UP000583266"/>
    </source>
</evidence>
<feature type="region of interest" description="Disordered" evidence="1">
    <location>
        <begin position="33"/>
        <end position="65"/>
    </location>
</feature>
<dbReference type="PROSITE" id="PS51257">
    <property type="entry name" value="PROKAR_LIPOPROTEIN"/>
    <property type="match status" value="1"/>
</dbReference>
<organism evidence="2 3">
    <name type="scientific">Chitinophaga fulva</name>
    <dbReference type="NCBI Taxonomy" id="2728842"/>
    <lineage>
        <taxon>Bacteria</taxon>
        <taxon>Pseudomonadati</taxon>
        <taxon>Bacteroidota</taxon>
        <taxon>Chitinophagia</taxon>
        <taxon>Chitinophagales</taxon>
        <taxon>Chitinophagaceae</taxon>
        <taxon>Chitinophaga</taxon>
    </lineage>
</organism>
<sequence length="65" mass="7077">MKRKYAGKTSLDSVFLTGYIVVSVMVAGCHESSRQPAAQQPVDSLSEQSTQQQYLLKSTVNCPPS</sequence>
<dbReference type="EMBL" id="JABBGC010000002">
    <property type="protein sequence ID" value="NML39580.1"/>
    <property type="molecule type" value="Genomic_DNA"/>
</dbReference>
<dbReference type="RefSeq" id="WP_169226645.1">
    <property type="nucleotide sequence ID" value="NZ_JABBGC010000002.1"/>
</dbReference>
<proteinExistence type="predicted"/>
<keyword evidence="3" id="KW-1185">Reference proteome</keyword>
<evidence type="ECO:0000313" key="2">
    <source>
        <dbReference type="EMBL" id="NML39580.1"/>
    </source>
</evidence>
<evidence type="ECO:0000256" key="1">
    <source>
        <dbReference type="SAM" id="MobiDB-lite"/>
    </source>
</evidence>